<dbReference type="RefSeq" id="WP_096903069.1">
    <property type="nucleotide sequence ID" value="NZ_CAAGTY010000003.1"/>
</dbReference>
<accession>A0A486NSL0</accession>
<sequence length="171" mass="19755">MSYYIRKVDSQYWEDELPQDNYLNMAVDGVTNCCRTSSNALSIWKTESNNPYDDYNKKLLTAIALGRDGPAPITFIFLSDDDLSSLELALKQTPGNTSYVEFIDNHRDIINLTLDKIGRLAWVIHEKVNNDNEYNIISCEEITDFTKGIFQEVSSLPEKNQGDRKWKRIYL</sequence>
<organism evidence="1">
    <name type="scientific">Klebsiella pneumoniae</name>
    <dbReference type="NCBI Taxonomy" id="573"/>
    <lineage>
        <taxon>Bacteria</taxon>
        <taxon>Pseudomonadati</taxon>
        <taxon>Pseudomonadota</taxon>
        <taxon>Gammaproteobacteria</taxon>
        <taxon>Enterobacterales</taxon>
        <taxon>Enterobacteriaceae</taxon>
        <taxon>Klebsiella/Raoultella group</taxon>
        <taxon>Klebsiella</taxon>
        <taxon>Klebsiella pneumoniae complex</taxon>
    </lineage>
</organism>
<proteinExistence type="predicted"/>
<protein>
    <submittedName>
        <fullName evidence="1">Uncharacterized protein</fullName>
    </submittedName>
</protein>
<name>A0A486NSL0_KLEPN</name>
<dbReference type="EMBL" id="CAAHDC010000004">
    <property type="protein sequence ID" value="VGM16997.1"/>
    <property type="molecule type" value="Genomic_DNA"/>
</dbReference>
<evidence type="ECO:0000313" key="1">
    <source>
        <dbReference type="EMBL" id="VGL62034.1"/>
    </source>
</evidence>
<evidence type="ECO:0000313" key="2">
    <source>
        <dbReference type="EMBL" id="VGM16997.1"/>
    </source>
</evidence>
<reference evidence="1" key="1">
    <citation type="submission" date="2019-03" db="EMBL/GenBank/DDBJ databases">
        <authorList>
            <consortium name="Pathogen Informatics"/>
        </authorList>
    </citation>
    <scope>NUCLEOTIDE SEQUENCE</scope>
    <source>
        <strain evidence="2">5012STDY7626355</strain>
        <strain evidence="1">5012STDY7626450</strain>
    </source>
</reference>
<dbReference type="AlphaFoldDB" id="A0A486NSL0"/>
<dbReference type="EMBL" id="CAAHCV010000002">
    <property type="protein sequence ID" value="VGL62034.1"/>
    <property type="molecule type" value="Genomic_DNA"/>
</dbReference>
<gene>
    <name evidence="2" type="ORF">SAMEA4873556_01699</name>
    <name evidence="1" type="ORF">SAMEA4873652_00863</name>
</gene>